<feature type="binding site" evidence="17">
    <location>
        <position position="1028"/>
    </location>
    <ligand>
        <name>ATP</name>
        <dbReference type="ChEBI" id="CHEBI:30616"/>
    </ligand>
</feature>
<feature type="compositionally biased region" description="Basic and acidic residues" evidence="20">
    <location>
        <begin position="457"/>
        <end position="467"/>
    </location>
</feature>
<keyword evidence="13 16" id="KW-0472">Membrane</keyword>
<dbReference type="GO" id="GO:0046872">
    <property type="term" value="F:metal ion binding"/>
    <property type="evidence" value="ECO:0007669"/>
    <property type="project" value="UniProtKB-KW"/>
</dbReference>
<evidence type="ECO:0000259" key="22">
    <source>
        <dbReference type="PROSITE" id="PS50125"/>
    </source>
</evidence>
<dbReference type="InterPro" id="IPR018297">
    <property type="entry name" value="A/G_cyclase_CS"/>
</dbReference>
<evidence type="ECO:0000256" key="11">
    <source>
        <dbReference type="ARBA" id="ARBA00022989"/>
    </source>
</evidence>
<evidence type="ECO:0000256" key="12">
    <source>
        <dbReference type="ARBA" id="ARBA00022998"/>
    </source>
</evidence>
<dbReference type="EC" id="4.6.1.1" evidence="4 16"/>
<dbReference type="EMBL" id="BDGG01000005">
    <property type="protein sequence ID" value="GAU99659.1"/>
    <property type="molecule type" value="Genomic_DNA"/>
</dbReference>
<feature type="transmembrane region" description="Helical" evidence="21">
    <location>
        <begin position="566"/>
        <end position="585"/>
    </location>
</feature>
<feature type="binding site" evidence="18">
    <location>
        <position position="302"/>
    </location>
    <ligand>
        <name>Mg(2+)</name>
        <dbReference type="ChEBI" id="CHEBI:18420"/>
        <label>1</label>
        <note>catalytic</note>
    </ligand>
</feature>
<feature type="binding site" evidence="17">
    <location>
        <begin position="988"/>
        <end position="992"/>
    </location>
    <ligand>
        <name>ATP</name>
        <dbReference type="ChEBI" id="CHEBI:30616"/>
    </ligand>
</feature>
<evidence type="ECO:0000313" key="24">
    <source>
        <dbReference type="Proteomes" id="UP000186922"/>
    </source>
</evidence>
<dbReference type="Pfam" id="PF06327">
    <property type="entry name" value="Adcy_cons_dom"/>
    <property type="match status" value="1"/>
</dbReference>
<keyword evidence="14" id="KW-0325">Glycoprotein</keyword>
<feature type="transmembrane region" description="Helical" evidence="21">
    <location>
        <begin position="539"/>
        <end position="560"/>
    </location>
</feature>
<dbReference type="Gene3D" id="3.30.70.1230">
    <property type="entry name" value="Nucleotide cyclase"/>
    <property type="match status" value="2"/>
</dbReference>
<feature type="binding site" evidence="17">
    <location>
        <position position="907"/>
    </location>
    <ligand>
        <name>ATP</name>
        <dbReference type="ChEBI" id="CHEBI:30616"/>
    </ligand>
</feature>
<feature type="transmembrane region" description="Helical" evidence="21">
    <location>
        <begin position="615"/>
        <end position="634"/>
    </location>
</feature>
<feature type="binding site" evidence="18">
    <location>
        <position position="302"/>
    </location>
    <ligand>
        <name>Mg(2+)</name>
        <dbReference type="ChEBI" id="CHEBI:18420"/>
        <label>2</label>
        <note>catalytic</note>
    </ligand>
</feature>
<dbReference type="InterPro" id="IPR009398">
    <property type="entry name" value="Adcy_conserved_dom"/>
</dbReference>
<protein>
    <recommendedName>
        <fullName evidence="4 16">adenylate cyclase</fullName>
        <ecNumber evidence="4 16">4.6.1.1</ecNumber>
    </recommendedName>
</protein>
<dbReference type="AlphaFoldDB" id="A0A1D1VDF1"/>
<dbReference type="PROSITE" id="PS00452">
    <property type="entry name" value="GUANYLATE_CYCLASE_1"/>
    <property type="match status" value="2"/>
</dbReference>
<dbReference type="GO" id="GO:0006171">
    <property type="term" value="P:cAMP biosynthetic process"/>
    <property type="evidence" value="ECO:0007669"/>
    <property type="project" value="UniProtKB-KW"/>
</dbReference>
<reference evidence="23 24" key="1">
    <citation type="journal article" date="2016" name="Nat. Commun.">
        <title>Extremotolerant tardigrade genome and improved radiotolerance of human cultured cells by tardigrade-unique protein.</title>
        <authorList>
            <person name="Hashimoto T."/>
            <person name="Horikawa D.D."/>
            <person name="Saito Y."/>
            <person name="Kuwahara H."/>
            <person name="Kozuka-Hata H."/>
            <person name="Shin-I T."/>
            <person name="Minakuchi Y."/>
            <person name="Ohishi K."/>
            <person name="Motoyama A."/>
            <person name="Aizu T."/>
            <person name="Enomoto A."/>
            <person name="Kondo K."/>
            <person name="Tanaka S."/>
            <person name="Hara Y."/>
            <person name="Koshikawa S."/>
            <person name="Sagara H."/>
            <person name="Miura T."/>
            <person name="Yokobori S."/>
            <person name="Miyagawa K."/>
            <person name="Suzuki Y."/>
            <person name="Kubo T."/>
            <person name="Oyama M."/>
            <person name="Kohara Y."/>
            <person name="Fujiyama A."/>
            <person name="Arakawa K."/>
            <person name="Katayama T."/>
            <person name="Toyoda A."/>
            <person name="Kunieda T."/>
        </authorList>
    </citation>
    <scope>NUCLEOTIDE SEQUENCE [LARGE SCALE GENOMIC DNA]</scope>
    <source>
        <strain evidence="23 24">YOKOZUNA-1</strain>
    </source>
</reference>
<dbReference type="OrthoDB" id="10261550at2759"/>
<feature type="binding site" evidence="18">
    <location>
        <position position="259"/>
    </location>
    <ligand>
        <name>Mg(2+)</name>
        <dbReference type="ChEBI" id="CHEBI:18420"/>
        <label>2</label>
        <note>catalytic</note>
    </ligand>
</feature>
<dbReference type="Pfam" id="PF00211">
    <property type="entry name" value="Guanylate_cyc"/>
    <property type="match status" value="2"/>
</dbReference>
<dbReference type="GO" id="GO:0005524">
    <property type="term" value="F:ATP binding"/>
    <property type="evidence" value="ECO:0007669"/>
    <property type="project" value="UniProtKB-UniRule"/>
</dbReference>
<evidence type="ECO:0000313" key="23">
    <source>
        <dbReference type="EMBL" id="GAU99659.1"/>
    </source>
</evidence>
<comment type="similarity">
    <text evidence="16 19">Belongs to the adenylyl cyclase class-4/guanylyl cyclase family.</text>
</comment>
<feature type="domain" description="Guanylate cyclase" evidence="22">
    <location>
        <begin position="855"/>
        <end position="994"/>
    </location>
</feature>
<feature type="transmembrane region" description="Helical" evidence="21">
    <location>
        <begin position="116"/>
        <end position="146"/>
    </location>
</feature>
<dbReference type="GO" id="GO:0004016">
    <property type="term" value="F:adenylate cyclase activity"/>
    <property type="evidence" value="ECO:0007669"/>
    <property type="project" value="UniProtKB-EC"/>
</dbReference>
<evidence type="ECO:0000256" key="14">
    <source>
        <dbReference type="ARBA" id="ARBA00023180"/>
    </source>
</evidence>
<evidence type="ECO:0000256" key="5">
    <source>
        <dbReference type="ARBA" id="ARBA00022692"/>
    </source>
</evidence>
<dbReference type="InterPro" id="IPR029787">
    <property type="entry name" value="Nucleotide_cyclase"/>
</dbReference>
<evidence type="ECO:0000256" key="7">
    <source>
        <dbReference type="ARBA" id="ARBA00022737"/>
    </source>
</evidence>
<feature type="transmembrane region" description="Helical" evidence="21">
    <location>
        <begin position="767"/>
        <end position="787"/>
    </location>
</feature>
<evidence type="ECO:0000256" key="21">
    <source>
        <dbReference type="SAM" id="Phobius"/>
    </source>
</evidence>
<keyword evidence="5 21" id="KW-0812">Transmembrane</keyword>
<keyword evidence="11 21" id="KW-1133">Transmembrane helix</keyword>
<dbReference type="STRING" id="947166.A0A1D1VDF1"/>
<dbReference type="InterPro" id="IPR032628">
    <property type="entry name" value="AC_N"/>
</dbReference>
<evidence type="ECO:0000256" key="1">
    <source>
        <dbReference type="ARBA" id="ARBA00001593"/>
    </source>
</evidence>
<evidence type="ECO:0000256" key="16">
    <source>
        <dbReference type="PIRNR" id="PIRNR039050"/>
    </source>
</evidence>
<dbReference type="SMART" id="SM00044">
    <property type="entry name" value="CYCc"/>
    <property type="match status" value="2"/>
</dbReference>
<feature type="transmembrane region" description="Helical" evidence="21">
    <location>
        <begin position="727"/>
        <end position="747"/>
    </location>
</feature>
<comment type="catalytic activity">
    <reaction evidence="1 16">
        <text>ATP = 3',5'-cyclic AMP + diphosphate</text>
        <dbReference type="Rhea" id="RHEA:15389"/>
        <dbReference type="ChEBI" id="CHEBI:30616"/>
        <dbReference type="ChEBI" id="CHEBI:33019"/>
        <dbReference type="ChEBI" id="CHEBI:58165"/>
        <dbReference type="EC" id="4.6.1.1"/>
    </reaction>
</comment>
<evidence type="ECO:0000256" key="17">
    <source>
        <dbReference type="PIRSR" id="PIRSR039050-50"/>
    </source>
</evidence>
<dbReference type="InterPro" id="IPR030672">
    <property type="entry name" value="Adcy"/>
</dbReference>
<feature type="region of interest" description="Disordered" evidence="20">
    <location>
        <begin position="436"/>
        <end position="469"/>
    </location>
</feature>
<feature type="transmembrane region" description="Helical" evidence="21">
    <location>
        <begin position="702"/>
        <end position="720"/>
    </location>
</feature>
<keyword evidence="7" id="KW-0677">Repeat</keyword>
<dbReference type="FunFam" id="3.30.70.1230:FF:000001">
    <property type="entry name" value="Adenylate cyclase"/>
    <property type="match status" value="1"/>
</dbReference>
<name>A0A1D1VDF1_RAMVA</name>
<keyword evidence="24" id="KW-1185">Reference proteome</keyword>
<keyword evidence="12 16" id="KW-0115">cAMP biosynthesis</keyword>
<evidence type="ECO:0000256" key="10">
    <source>
        <dbReference type="ARBA" id="ARBA00022842"/>
    </source>
</evidence>
<evidence type="ECO:0000256" key="9">
    <source>
        <dbReference type="ARBA" id="ARBA00022840"/>
    </source>
</evidence>
<dbReference type="GO" id="GO:0035556">
    <property type="term" value="P:intracellular signal transduction"/>
    <property type="evidence" value="ECO:0007669"/>
    <property type="project" value="InterPro"/>
</dbReference>
<comment type="subcellular location">
    <subcellularLocation>
        <location evidence="3">Membrane</location>
        <topology evidence="3">Multi-pass membrane protein</topology>
    </subcellularLocation>
</comment>
<organism evidence="23 24">
    <name type="scientific">Ramazzottius varieornatus</name>
    <name type="common">Water bear</name>
    <name type="synonym">Tardigrade</name>
    <dbReference type="NCBI Taxonomy" id="947166"/>
    <lineage>
        <taxon>Eukaryota</taxon>
        <taxon>Metazoa</taxon>
        <taxon>Ecdysozoa</taxon>
        <taxon>Tardigrada</taxon>
        <taxon>Eutardigrada</taxon>
        <taxon>Parachela</taxon>
        <taxon>Hypsibioidea</taxon>
        <taxon>Ramazzottiidae</taxon>
        <taxon>Ramazzottius</taxon>
    </lineage>
</organism>
<keyword evidence="15 16" id="KW-0456">Lyase</keyword>
<feature type="binding site" evidence="18">
    <location>
        <position position="258"/>
    </location>
    <ligand>
        <name>Mg(2+)</name>
        <dbReference type="ChEBI" id="CHEBI:18420"/>
        <label>1</label>
        <note>catalytic</note>
    </ligand>
</feature>
<evidence type="ECO:0000256" key="3">
    <source>
        <dbReference type="ARBA" id="ARBA00004141"/>
    </source>
</evidence>
<dbReference type="GO" id="GO:0007189">
    <property type="term" value="P:adenylate cyclase-activating G protein-coupled receptor signaling pathway"/>
    <property type="evidence" value="ECO:0007669"/>
    <property type="project" value="TreeGrafter"/>
</dbReference>
<proteinExistence type="inferred from homology"/>
<dbReference type="FunFam" id="3.30.70.1230:FF:000048">
    <property type="entry name" value="Phospholipid-transporting ATPase, putative"/>
    <property type="match status" value="1"/>
</dbReference>
<evidence type="ECO:0000256" key="6">
    <source>
        <dbReference type="ARBA" id="ARBA00022723"/>
    </source>
</evidence>
<feature type="binding site" evidence="17">
    <location>
        <begin position="300"/>
        <end position="302"/>
    </location>
    <ligand>
        <name>ATP</name>
        <dbReference type="ChEBI" id="CHEBI:30616"/>
    </ligand>
</feature>
<keyword evidence="8 16" id="KW-0547">Nucleotide-binding</keyword>
<comment type="cofactor">
    <cofactor evidence="2">
        <name>Mn(2+)</name>
        <dbReference type="ChEBI" id="CHEBI:29035"/>
    </cofactor>
</comment>
<dbReference type="PANTHER" id="PTHR45627">
    <property type="entry name" value="ADENYLATE CYCLASE TYPE 1"/>
    <property type="match status" value="1"/>
</dbReference>
<keyword evidence="18" id="KW-0464">Manganese</keyword>
<evidence type="ECO:0000256" key="2">
    <source>
        <dbReference type="ARBA" id="ARBA00001936"/>
    </source>
</evidence>
<dbReference type="GO" id="GO:0005886">
    <property type="term" value="C:plasma membrane"/>
    <property type="evidence" value="ECO:0007669"/>
    <property type="project" value="InterPro"/>
</dbReference>
<comment type="caution">
    <text evidence="23">The sequence shown here is derived from an EMBL/GenBank/DDBJ whole genome shotgun (WGS) entry which is preliminary data.</text>
</comment>
<feature type="transmembrane region" description="Helical" evidence="21">
    <location>
        <begin position="158"/>
        <end position="178"/>
    </location>
</feature>
<dbReference type="PROSITE" id="PS50125">
    <property type="entry name" value="GUANYLATE_CYCLASE_2"/>
    <property type="match status" value="2"/>
</dbReference>
<comment type="function">
    <text evidence="16">Catalyzes the formation of the signaling molecule cAMP in response to G-protein signaling.</text>
</comment>
<dbReference type="CDD" id="cd07302">
    <property type="entry name" value="CHD"/>
    <property type="match status" value="2"/>
</dbReference>
<feature type="binding site" evidence="17">
    <location>
        <position position="347"/>
    </location>
    <ligand>
        <name>ATP</name>
        <dbReference type="ChEBI" id="CHEBI:30616"/>
    </ligand>
</feature>
<gene>
    <name evidence="23" type="primary">RvY_10623</name>
    <name evidence="23" type="synonym">RvY_10623.1</name>
    <name evidence="23" type="ORF">RvY_10623-1</name>
</gene>
<keyword evidence="9 16" id="KW-0067">ATP-binding</keyword>
<feature type="domain" description="Guanylate cyclase" evidence="22">
    <location>
        <begin position="253"/>
        <end position="381"/>
    </location>
</feature>
<keyword evidence="6 16" id="KW-0479">Metal-binding</keyword>
<feature type="compositionally biased region" description="Basic residues" evidence="20">
    <location>
        <begin position="446"/>
        <end position="456"/>
    </location>
</feature>
<evidence type="ECO:0000256" key="19">
    <source>
        <dbReference type="RuleBase" id="RU000405"/>
    </source>
</evidence>
<feature type="binding site" evidence="17">
    <location>
        <begin position="258"/>
        <end position="263"/>
    </location>
    <ligand>
        <name>ATP</name>
        <dbReference type="ChEBI" id="CHEBI:30616"/>
    </ligand>
</feature>
<dbReference type="InterPro" id="IPR001054">
    <property type="entry name" value="A/G_cyclase"/>
</dbReference>
<dbReference type="Pfam" id="PF16214">
    <property type="entry name" value="AC_N"/>
    <property type="match status" value="1"/>
</dbReference>
<sequence length="1049" mass="117492">MCGASGNLDGFDDTAHRDALRRRKENHNDGYRVHRAIRLFPVVGDGGGTAVFPTGANLADVLRSFDYHDYHPGRSSIFAYRSRSCHGIYPVMPAPGIFLLESGPITPTTGSWLTIFFVYCAYTLLPISIFGAFVGGIILCTLHLLIVMLTDRTDAASIWREVLAIAILYAGCHFAGFFTHLSTEITQRQAFLETRQCIESRLQSQRENEQQERLLLSVLPRHVAMEMKADIAGKQPKDTMFEKIYIQRHDNVSILFADICGFTVLSSQCNADELVRLLNELFGRFDRLCEENNCLRIKLLGDCYYCVSGLPDFRPDHAQNCVEMGLDMIEAIKLVRDVTGVEGLDMRVGIHSGRVHCGVLGKSKWQYDVWSNDVTVGSNMEQSGTPGRIHISDATLSCIGTDYEVEPSEGGTNNPYLRQNNVKTYFITSGSRRTTAIRRDLSQRRTGSRNKSSFKNRNRDGNAEGRDTGAAVRNKLGLSELSEKEVVKDPQEDILEYLSRAIDARSIERLRAEHCNGKLLTFRNLESEKKFSATRDAMFGFYVLSAFILGIVIIIAQVILSSTSMSNLHALMLLGSIILLFLLLLPPALEKWHYLPKGLRRVVSVFSRRRSAGQAVALIMTVITTFLALAYVFVGGWPAHHAEASCLNWTSAAELTSSTEAPKLFQSQMFTVISDREPLADSPKYPSRDACNAVYQGEKPTFVLLSVLAAMLSCSVFSLLNTIMKVVITSGITSITVIVIFFTHFLGELDYRDTVADYCLNSCLGNFVATKWSIFGVLLLFVVLISAHGYQIESMLRLDFLWKMQANDEKDEMEKLQAYNKTLVLNILPAHVADHFLQIDRKNEDLYAELCDNACIMFAKITNFSEFYVELEANKEGVECLRLLNEILVDFDKLLAEPRFDTVEKIKTIGECYMAASGLTKGTSDHHRFRHVAQLADYAMAIRDQLESVNEHSFNSFTLRIGLSMGPVVAGVIGAKKPQYDIWGNSVNISSRMESTGEPNKIQVTEDVYRTLEPLGYSFECRGPINVKGKGLMTTYFLTGKNQSHDWQK</sequence>
<evidence type="ECO:0000256" key="15">
    <source>
        <dbReference type="ARBA" id="ARBA00023239"/>
    </source>
</evidence>
<dbReference type="SUPFAM" id="SSF55073">
    <property type="entry name" value="Nucleotide cyclase"/>
    <property type="match status" value="2"/>
</dbReference>
<accession>A0A1D1VDF1</accession>
<dbReference type="PANTHER" id="PTHR45627:SF16">
    <property type="entry name" value="ADENYLATE CYCLASE"/>
    <property type="match status" value="1"/>
</dbReference>
<evidence type="ECO:0000256" key="8">
    <source>
        <dbReference type="ARBA" id="ARBA00022741"/>
    </source>
</evidence>
<dbReference type="PIRSF" id="PIRSF039050">
    <property type="entry name" value="Ade_cyc"/>
    <property type="match status" value="1"/>
</dbReference>
<comment type="cofactor">
    <cofactor evidence="18">
        <name>Mg(2+)</name>
        <dbReference type="ChEBI" id="CHEBI:18420"/>
    </cofactor>
    <cofactor evidence="18">
        <name>Mn(2+)</name>
        <dbReference type="ChEBI" id="CHEBI:29035"/>
    </cofactor>
    <text evidence="18">Binds 2 magnesium ions per subunit. Is also active with manganese (in vitro).</text>
</comment>
<dbReference type="Proteomes" id="UP000186922">
    <property type="component" value="Unassembled WGS sequence"/>
</dbReference>
<evidence type="ECO:0000256" key="18">
    <source>
        <dbReference type="PIRSR" id="PIRSR039050-51"/>
    </source>
</evidence>
<evidence type="ECO:0000256" key="13">
    <source>
        <dbReference type="ARBA" id="ARBA00023136"/>
    </source>
</evidence>
<evidence type="ECO:0000256" key="4">
    <source>
        <dbReference type="ARBA" id="ARBA00012201"/>
    </source>
</evidence>
<keyword evidence="10 16" id="KW-0460">Magnesium</keyword>
<feature type="binding site" evidence="18">
    <location>
        <position position="258"/>
    </location>
    <ligand>
        <name>Mg(2+)</name>
        <dbReference type="ChEBI" id="CHEBI:18420"/>
        <label>2</label>
        <note>catalytic</note>
    </ligand>
</feature>
<feature type="binding site" evidence="17">
    <location>
        <begin position="981"/>
        <end position="983"/>
    </location>
    <ligand>
        <name>ATP</name>
        <dbReference type="ChEBI" id="CHEBI:30616"/>
    </ligand>
</feature>
<evidence type="ECO:0000256" key="20">
    <source>
        <dbReference type="SAM" id="MobiDB-lite"/>
    </source>
</evidence>